<comment type="caution">
    <text evidence="1">The sequence shown here is derived from an EMBL/GenBank/DDBJ whole genome shotgun (WGS) entry which is preliminary data.</text>
</comment>
<gene>
    <name evidence="1" type="ORF">IEQ34_005875</name>
</gene>
<name>A0AAV7HBC4_DENCH</name>
<evidence type="ECO:0000313" key="1">
    <source>
        <dbReference type="EMBL" id="KAH0465772.1"/>
    </source>
</evidence>
<keyword evidence="2" id="KW-1185">Reference proteome</keyword>
<sequence>MSLQVKAGGDKQARAKVMLRIYINGQKIKTSDNCACWLHGIKIESLQKRTFFFCMSDTSDPNLIATSRS</sequence>
<dbReference type="AlphaFoldDB" id="A0AAV7HBC4"/>
<organism evidence="1 2">
    <name type="scientific">Dendrobium chrysotoxum</name>
    <name type="common">Orchid</name>
    <dbReference type="NCBI Taxonomy" id="161865"/>
    <lineage>
        <taxon>Eukaryota</taxon>
        <taxon>Viridiplantae</taxon>
        <taxon>Streptophyta</taxon>
        <taxon>Embryophyta</taxon>
        <taxon>Tracheophyta</taxon>
        <taxon>Spermatophyta</taxon>
        <taxon>Magnoliopsida</taxon>
        <taxon>Liliopsida</taxon>
        <taxon>Asparagales</taxon>
        <taxon>Orchidaceae</taxon>
        <taxon>Epidendroideae</taxon>
        <taxon>Malaxideae</taxon>
        <taxon>Dendrobiinae</taxon>
        <taxon>Dendrobium</taxon>
    </lineage>
</organism>
<proteinExistence type="predicted"/>
<dbReference type="EMBL" id="JAGFBR010000006">
    <property type="protein sequence ID" value="KAH0465772.1"/>
    <property type="molecule type" value="Genomic_DNA"/>
</dbReference>
<protein>
    <submittedName>
        <fullName evidence="1">Uncharacterized protein</fullName>
    </submittedName>
</protein>
<accession>A0AAV7HBC4</accession>
<evidence type="ECO:0000313" key="2">
    <source>
        <dbReference type="Proteomes" id="UP000775213"/>
    </source>
</evidence>
<dbReference type="Proteomes" id="UP000775213">
    <property type="component" value="Unassembled WGS sequence"/>
</dbReference>
<reference evidence="1 2" key="1">
    <citation type="journal article" date="2021" name="Hortic Res">
        <title>Chromosome-scale assembly of the Dendrobium chrysotoxum genome enhances the understanding of orchid evolution.</title>
        <authorList>
            <person name="Zhang Y."/>
            <person name="Zhang G.Q."/>
            <person name="Zhang D."/>
            <person name="Liu X.D."/>
            <person name="Xu X.Y."/>
            <person name="Sun W.H."/>
            <person name="Yu X."/>
            <person name="Zhu X."/>
            <person name="Wang Z.W."/>
            <person name="Zhao X."/>
            <person name="Zhong W.Y."/>
            <person name="Chen H."/>
            <person name="Yin W.L."/>
            <person name="Huang T."/>
            <person name="Niu S.C."/>
            <person name="Liu Z.J."/>
        </authorList>
    </citation>
    <scope>NUCLEOTIDE SEQUENCE [LARGE SCALE GENOMIC DNA]</scope>
    <source>
        <strain evidence="1">Lindl</strain>
    </source>
</reference>